<feature type="binding site" evidence="5">
    <location>
        <position position="142"/>
    </location>
    <ligand>
        <name>N(2)-acetyl-L-ornithine</name>
        <dbReference type="ChEBI" id="CHEBI:57805"/>
    </ligand>
</feature>
<feature type="binding site" evidence="5">
    <location>
        <begin position="105"/>
        <end position="106"/>
    </location>
    <ligand>
        <name>pyridoxal 5'-phosphate</name>
        <dbReference type="ChEBI" id="CHEBI:597326"/>
    </ligand>
</feature>
<dbReference type="Gene3D" id="3.90.1150.10">
    <property type="entry name" value="Aspartate Aminotransferase, domain 1"/>
    <property type="match status" value="1"/>
</dbReference>
<keyword evidence="5" id="KW-0055">Arginine biosynthesis</keyword>
<dbReference type="GO" id="GO:0042802">
    <property type="term" value="F:identical protein binding"/>
    <property type="evidence" value="ECO:0007669"/>
    <property type="project" value="TreeGrafter"/>
</dbReference>
<comment type="miscellaneous">
    <text evidence="5">May also have succinyldiaminopimelate aminotransferase activity, thus carrying out the corresponding step in lysine biosynthesis.</text>
</comment>
<dbReference type="CDD" id="cd00610">
    <property type="entry name" value="OAT_like"/>
    <property type="match status" value="1"/>
</dbReference>
<dbReference type="GO" id="GO:0003992">
    <property type="term" value="F:N2-acetyl-L-ornithine:2-oxoglutarate 5-aminotransferase activity"/>
    <property type="evidence" value="ECO:0007669"/>
    <property type="project" value="UniProtKB-UniRule"/>
</dbReference>
<feature type="binding site" evidence="5">
    <location>
        <position position="139"/>
    </location>
    <ligand>
        <name>pyridoxal 5'-phosphate</name>
        <dbReference type="ChEBI" id="CHEBI:597326"/>
    </ligand>
</feature>
<keyword evidence="4 5" id="KW-0663">Pyridoxal phosphate</keyword>
<comment type="subcellular location">
    <subcellularLocation>
        <location evidence="5">Cytoplasm</location>
    </subcellularLocation>
</comment>
<dbReference type="Gene3D" id="3.40.640.10">
    <property type="entry name" value="Type I PLP-dependent aspartate aminotransferase-like (Major domain)"/>
    <property type="match status" value="1"/>
</dbReference>
<organism evidence="6 7">
    <name type="scientific">Lachnospira multipara</name>
    <dbReference type="NCBI Taxonomy" id="28051"/>
    <lineage>
        <taxon>Bacteria</taxon>
        <taxon>Bacillati</taxon>
        <taxon>Bacillota</taxon>
        <taxon>Clostridia</taxon>
        <taxon>Lachnospirales</taxon>
        <taxon>Lachnospiraceae</taxon>
        <taxon>Lachnospira</taxon>
    </lineage>
</organism>
<evidence type="ECO:0000313" key="7">
    <source>
        <dbReference type="Proteomes" id="UP000236726"/>
    </source>
</evidence>
<dbReference type="Proteomes" id="UP000236726">
    <property type="component" value="Unassembled WGS sequence"/>
</dbReference>
<evidence type="ECO:0000256" key="1">
    <source>
        <dbReference type="ARBA" id="ARBA00022576"/>
    </source>
</evidence>
<name>A0A1H5VGX8_9FIRM</name>
<comment type="pathway">
    <text evidence="5">Amino-acid biosynthesis; L-arginine biosynthesis; N(2)-acetyl-L-ornithine from L-glutamate: step 4/4.</text>
</comment>
<dbReference type="HAMAP" id="MF_01107">
    <property type="entry name" value="ArgD_aminotrans_3"/>
    <property type="match status" value="1"/>
</dbReference>
<dbReference type="InterPro" id="IPR049704">
    <property type="entry name" value="Aminotrans_3_PPA_site"/>
</dbReference>
<dbReference type="FunFam" id="3.40.640.10:FF:000004">
    <property type="entry name" value="Acetylornithine aminotransferase"/>
    <property type="match status" value="1"/>
</dbReference>
<comment type="similarity">
    <text evidence="5">Belongs to the class-III pyridoxal-phosphate-dependent aminotransferase family. ArgD subfamily.</text>
</comment>
<gene>
    <name evidence="5" type="primary">argD</name>
    <name evidence="6" type="ORF">SAMN05216537_11140</name>
</gene>
<dbReference type="RefSeq" id="WP_103953045.1">
    <property type="nucleotide sequence ID" value="NZ_FNUL01000011.1"/>
</dbReference>
<feature type="binding site" evidence="5">
    <location>
        <begin position="224"/>
        <end position="227"/>
    </location>
    <ligand>
        <name>pyridoxal 5'-phosphate</name>
        <dbReference type="ChEBI" id="CHEBI:597326"/>
    </ligand>
</feature>
<evidence type="ECO:0000313" key="6">
    <source>
        <dbReference type="EMBL" id="SEF86569.1"/>
    </source>
</evidence>
<sequence length="394" mass="43358">METKELLKLGDEKLFHTYNRYQICLEKGDGVYLYDRDGKKYLDFGAGIAVFALGYNNKKYNDAIKAQLDNLIHTSNYFYNEPAIKAAKAITEASGMDRVFFTNSGTEAIEGAIKLAKKYYYLKHNNSTDGEIIAMEHSFHGRSMGALAVTGNKHYQEAFGPMIPGIKFAKFNDIESVKALVNDKTAAILFETVQGEGGVYPAKESFIKEVRKLCDEKGILLILDEIQCGMGRTGTMFAYQQYGVCPDILTSAKALGCGIPVGAFLAKEEVANALVPGDHGTTYGGNPLATAATNVVLDIFKEDNVLENVKTVGAYLEKRLEELVGEFDCVVERRGMGLMQGLQLSINPKDVISKALDNGLILFSAGTNVIRFVPPLVITKENVDEMIEKLKKCF</sequence>
<proteinExistence type="inferred from homology"/>
<dbReference type="PROSITE" id="PS00600">
    <property type="entry name" value="AA_TRANSFER_CLASS_3"/>
    <property type="match status" value="1"/>
</dbReference>
<dbReference type="InterPro" id="IPR050103">
    <property type="entry name" value="Class-III_PLP-dep_AT"/>
</dbReference>
<dbReference type="InterPro" id="IPR015424">
    <property type="entry name" value="PyrdxlP-dep_Trfase"/>
</dbReference>
<accession>A0A1H5VGX8</accession>
<evidence type="ECO:0000256" key="4">
    <source>
        <dbReference type="ARBA" id="ARBA00022898"/>
    </source>
</evidence>
<dbReference type="PIRSF" id="PIRSF000521">
    <property type="entry name" value="Transaminase_4ab_Lys_Orn"/>
    <property type="match status" value="1"/>
</dbReference>
<keyword evidence="3 5" id="KW-0808">Transferase</keyword>
<dbReference type="InterPro" id="IPR015421">
    <property type="entry name" value="PyrdxlP-dep_Trfase_major"/>
</dbReference>
<dbReference type="STRING" id="1410661.GCA_000702205_01808"/>
<dbReference type="InterPro" id="IPR015422">
    <property type="entry name" value="PyrdxlP-dep_Trfase_small"/>
</dbReference>
<comment type="subunit">
    <text evidence="5">Homodimer.</text>
</comment>
<evidence type="ECO:0000256" key="5">
    <source>
        <dbReference type="HAMAP-Rule" id="MF_01107"/>
    </source>
</evidence>
<dbReference type="GO" id="GO:0030170">
    <property type="term" value="F:pyridoxal phosphate binding"/>
    <property type="evidence" value="ECO:0007669"/>
    <property type="project" value="InterPro"/>
</dbReference>
<keyword evidence="2 5" id="KW-0028">Amino-acid biosynthesis</keyword>
<dbReference type="AlphaFoldDB" id="A0A1H5VGX8"/>
<dbReference type="NCBIfam" id="TIGR00707">
    <property type="entry name" value="argD"/>
    <property type="match status" value="1"/>
</dbReference>
<reference evidence="6 7" key="1">
    <citation type="submission" date="2016-10" db="EMBL/GenBank/DDBJ databases">
        <authorList>
            <person name="de Groot N.N."/>
        </authorList>
    </citation>
    <scope>NUCLEOTIDE SEQUENCE [LARGE SCALE GENOMIC DNA]</scope>
    <source>
        <strain evidence="6 7">D15d</strain>
    </source>
</reference>
<evidence type="ECO:0000256" key="3">
    <source>
        <dbReference type="ARBA" id="ARBA00022679"/>
    </source>
</evidence>
<dbReference type="PANTHER" id="PTHR11986">
    <property type="entry name" value="AMINOTRANSFERASE CLASS III"/>
    <property type="match status" value="1"/>
</dbReference>
<comment type="catalytic activity">
    <reaction evidence="5">
        <text>N(2)-acetyl-L-ornithine + 2-oxoglutarate = N-acetyl-L-glutamate 5-semialdehyde + L-glutamate</text>
        <dbReference type="Rhea" id="RHEA:18049"/>
        <dbReference type="ChEBI" id="CHEBI:16810"/>
        <dbReference type="ChEBI" id="CHEBI:29123"/>
        <dbReference type="ChEBI" id="CHEBI:29985"/>
        <dbReference type="ChEBI" id="CHEBI:57805"/>
        <dbReference type="EC" id="2.6.1.11"/>
    </reaction>
</comment>
<dbReference type="NCBIfam" id="NF002325">
    <property type="entry name" value="PRK01278.1"/>
    <property type="match status" value="1"/>
</dbReference>
<protein>
    <recommendedName>
        <fullName evidence="5">Acetylornithine aminotransferase</fullName>
        <shortName evidence="5">ACOAT</shortName>
        <ecNumber evidence="5">2.6.1.11</ecNumber>
    </recommendedName>
</protein>
<evidence type="ECO:0000256" key="2">
    <source>
        <dbReference type="ARBA" id="ARBA00022605"/>
    </source>
</evidence>
<feature type="binding site" evidence="5">
    <location>
        <position position="281"/>
    </location>
    <ligand>
        <name>N(2)-acetyl-L-ornithine</name>
        <dbReference type="ChEBI" id="CHEBI:57805"/>
    </ligand>
</feature>
<dbReference type="Pfam" id="PF00202">
    <property type="entry name" value="Aminotran_3"/>
    <property type="match status" value="1"/>
</dbReference>
<keyword evidence="1 5" id="KW-0032">Aminotransferase</keyword>
<dbReference type="SUPFAM" id="SSF53383">
    <property type="entry name" value="PLP-dependent transferases"/>
    <property type="match status" value="1"/>
</dbReference>
<dbReference type="GO" id="GO:0006526">
    <property type="term" value="P:L-arginine biosynthetic process"/>
    <property type="evidence" value="ECO:0007669"/>
    <property type="project" value="UniProtKB-UniRule"/>
</dbReference>
<dbReference type="EC" id="2.6.1.11" evidence="5"/>
<dbReference type="UniPathway" id="UPA00068">
    <property type="reaction ID" value="UER00109"/>
</dbReference>
<dbReference type="InterPro" id="IPR005814">
    <property type="entry name" value="Aminotrans_3"/>
</dbReference>
<dbReference type="EMBL" id="FNUL01000011">
    <property type="protein sequence ID" value="SEF86569.1"/>
    <property type="molecule type" value="Genomic_DNA"/>
</dbReference>
<dbReference type="GO" id="GO:0005737">
    <property type="term" value="C:cytoplasm"/>
    <property type="evidence" value="ECO:0007669"/>
    <property type="project" value="UniProtKB-SubCell"/>
</dbReference>
<keyword evidence="7" id="KW-1185">Reference proteome</keyword>
<keyword evidence="5" id="KW-0963">Cytoplasm</keyword>
<feature type="binding site" evidence="5">
    <location>
        <position position="282"/>
    </location>
    <ligand>
        <name>pyridoxal 5'-phosphate</name>
        <dbReference type="ChEBI" id="CHEBI:597326"/>
    </ligand>
</feature>
<dbReference type="PANTHER" id="PTHR11986:SF79">
    <property type="entry name" value="ACETYLORNITHINE AMINOTRANSFERASE, MITOCHONDRIAL"/>
    <property type="match status" value="1"/>
</dbReference>
<dbReference type="InterPro" id="IPR004636">
    <property type="entry name" value="AcOrn/SuccOrn_fam"/>
</dbReference>
<comment type="cofactor">
    <cofactor evidence="5">
        <name>pyridoxal 5'-phosphate</name>
        <dbReference type="ChEBI" id="CHEBI:597326"/>
    </cofactor>
    <text evidence="5">Binds 1 pyridoxal phosphate per subunit.</text>
</comment>
<feature type="modified residue" description="N6-(pyridoxal phosphate)lysine" evidence="5">
    <location>
        <position position="253"/>
    </location>
</feature>